<name>A2HCS9_TRIV3</name>
<evidence type="ECO:0000259" key="3">
    <source>
        <dbReference type="PROSITE" id="PS50102"/>
    </source>
</evidence>
<keyword evidence="1" id="KW-0694">RNA-binding</keyword>
<proteinExistence type="predicted"/>
<dbReference type="InParanoid" id="A2HCS9"/>
<dbReference type="InterPro" id="IPR035979">
    <property type="entry name" value="RBD_domain_sf"/>
</dbReference>
<dbReference type="Gene3D" id="3.30.70.330">
    <property type="match status" value="1"/>
</dbReference>
<dbReference type="SMR" id="A2HCS9"/>
<reference evidence="4" key="1">
    <citation type="submission" date="2006-10" db="EMBL/GenBank/DDBJ databases">
        <authorList>
            <person name="Amadeo P."/>
            <person name="Zhao Q."/>
            <person name="Wortman J."/>
            <person name="Fraser-Liggett C."/>
            <person name="Carlton J."/>
        </authorList>
    </citation>
    <scope>NUCLEOTIDE SEQUENCE</scope>
    <source>
        <strain evidence="4">G3</strain>
    </source>
</reference>
<dbReference type="InterPro" id="IPR000504">
    <property type="entry name" value="RRM_dom"/>
</dbReference>
<evidence type="ECO:0000313" key="5">
    <source>
        <dbReference type="Proteomes" id="UP000001542"/>
    </source>
</evidence>
<protein>
    <recommendedName>
        <fullName evidence="3">RRM domain-containing protein</fullName>
    </recommendedName>
</protein>
<feature type="region of interest" description="Disordered" evidence="2">
    <location>
        <begin position="1"/>
        <end position="44"/>
    </location>
</feature>
<evidence type="ECO:0000256" key="1">
    <source>
        <dbReference type="PROSITE-ProRule" id="PRU00176"/>
    </source>
</evidence>
<feature type="non-terminal residue" evidence="4">
    <location>
        <position position="115"/>
    </location>
</feature>
<accession>A2HCS9</accession>
<organism evidence="4 5">
    <name type="scientific">Trichomonas vaginalis (strain ATCC PRA-98 / G3)</name>
    <dbReference type="NCBI Taxonomy" id="412133"/>
    <lineage>
        <taxon>Eukaryota</taxon>
        <taxon>Metamonada</taxon>
        <taxon>Parabasalia</taxon>
        <taxon>Trichomonadida</taxon>
        <taxon>Trichomonadidae</taxon>
        <taxon>Trichomonas</taxon>
    </lineage>
</organism>
<dbReference type="VEuPathDB" id="TrichDB:TVAG_531540"/>
<dbReference type="SUPFAM" id="SSF54928">
    <property type="entry name" value="RNA-binding domain, RBD"/>
    <property type="match status" value="1"/>
</dbReference>
<evidence type="ECO:0000256" key="2">
    <source>
        <dbReference type="SAM" id="MobiDB-lite"/>
    </source>
</evidence>
<feature type="domain" description="RRM" evidence="3">
    <location>
        <begin position="64"/>
        <end position="115"/>
    </location>
</feature>
<gene>
    <name evidence="4" type="ORF">TVAG_531540</name>
</gene>
<dbReference type="EMBL" id="DS131356">
    <property type="protein sequence ID" value="EAX72787.1"/>
    <property type="molecule type" value="Genomic_DNA"/>
</dbReference>
<feature type="compositionally biased region" description="Pro residues" evidence="2">
    <location>
        <begin position="25"/>
        <end position="36"/>
    </location>
</feature>
<dbReference type="AlphaFoldDB" id="A2HCS9"/>
<reference evidence="4" key="2">
    <citation type="journal article" date="2007" name="Science">
        <title>Draft genome sequence of the sexually transmitted pathogen Trichomonas vaginalis.</title>
        <authorList>
            <person name="Carlton J.M."/>
            <person name="Hirt R.P."/>
            <person name="Silva J.C."/>
            <person name="Delcher A.L."/>
            <person name="Schatz M."/>
            <person name="Zhao Q."/>
            <person name="Wortman J.R."/>
            <person name="Bidwell S.L."/>
            <person name="Alsmark U.C.M."/>
            <person name="Besteiro S."/>
            <person name="Sicheritz-Ponten T."/>
            <person name="Noel C.J."/>
            <person name="Dacks J.B."/>
            <person name="Foster P.G."/>
            <person name="Simillion C."/>
            <person name="Van de Peer Y."/>
            <person name="Miranda-Saavedra D."/>
            <person name="Barton G.J."/>
            <person name="Westrop G.D."/>
            <person name="Mueller S."/>
            <person name="Dessi D."/>
            <person name="Fiori P.L."/>
            <person name="Ren Q."/>
            <person name="Paulsen I."/>
            <person name="Zhang H."/>
            <person name="Bastida-Corcuera F.D."/>
            <person name="Simoes-Barbosa A."/>
            <person name="Brown M.T."/>
            <person name="Hayes R.D."/>
            <person name="Mukherjee M."/>
            <person name="Okumura C.Y."/>
            <person name="Schneider R."/>
            <person name="Smith A.J."/>
            <person name="Vanacova S."/>
            <person name="Villalvazo M."/>
            <person name="Haas B.J."/>
            <person name="Pertea M."/>
            <person name="Feldblyum T.V."/>
            <person name="Utterback T.R."/>
            <person name="Shu C.L."/>
            <person name="Osoegawa K."/>
            <person name="de Jong P.J."/>
            <person name="Hrdy I."/>
            <person name="Horvathova L."/>
            <person name="Zubacova Z."/>
            <person name="Dolezal P."/>
            <person name="Malik S.B."/>
            <person name="Logsdon J.M. Jr."/>
            <person name="Henze K."/>
            <person name="Gupta A."/>
            <person name="Wang C.C."/>
            <person name="Dunne R.L."/>
            <person name="Upcroft J.A."/>
            <person name="Upcroft P."/>
            <person name="White O."/>
            <person name="Salzberg S.L."/>
            <person name="Tang P."/>
            <person name="Chiu C.-H."/>
            <person name="Lee Y.-S."/>
            <person name="Embley T.M."/>
            <person name="Coombs G.H."/>
            <person name="Mottram J.C."/>
            <person name="Tachezy J."/>
            <person name="Fraser-Liggett C.M."/>
            <person name="Johnson P.J."/>
        </authorList>
    </citation>
    <scope>NUCLEOTIDE SEQUENCE [LARGE SCALE GENOMIC DNA]</scope>
    <source>
        <strain evidence="4">G3</strain>
    </source>
</reference>
<dbReference type="Proteomes" id="UP000001542">
    <property type="component" value="Unassembled WGS sequence"/>
</dbReference>
<dbReference type="InterPro" id="IPR012677">
    <property type="entry name" value="Nucleotide-bd_a/b_plait_sf"/>
</dbReference>
<keyword evidence="5" id="KW-1185">Reference proteome</keyword>
<dbReference type="GO" id="GO:0003723">
    <property type="term" value="F:RNA binding"/>
    <property type="evidence" value="ECO:0007669"/>
    <property type="project" value="UniProtKB-UniRule"/>
</dbReference>
<evidence type="ECO:0000313" key="4">
    <source>
        <dbReference type="EMBL" id="EAX72787.1"/>
    </source>
</evidence>
<sequence length="115" mass="13311">MSDSSSSQDEPENIQPPVEDQQNDEPPPAVTAPPPQQQKSPEKKVQYYMRGGQQFQENNIVPVHTVFFFSIPYKIDQAEFKKFVEKFGEVQNIYEKRENGNYFVTYYDLRSAIAA</sequence>
<dbReference type="VEuPathDB" id="TrichDB:TVAGG3_0424740"/>
<dbReference type="OrthoDB" id="439808at2759"/>
<dbReference type="PROSITE" id="PS50102">
    <property type="entry name" value="RRM"/>
    <property type="match status" value="1"/>
</dbReference>